<reference evidence="1 2" key="1">
    <citation type="journal article" date="2012" name="Science">
        <title>The Paleozoic origin of enzymatic lignin decomposition reconstructed from 31 fungal genomes.</title>
        <authorList>
            <person name="Floudas D."/>
            <person name="Binder M."/>
            <person name="Riley R."/>
            <person name="Barry K."/>
            <person name="Blanchette R.A."/>
            <person name="Henrissat B."/>
            <person name="Martinez A.T."/>
            <person name="Otillar R."/>
            <person name="Spatafora J.W."/>
            <person name="Yadav J.S."/>
            <person name="Aerts A."/>
            <person name="Benoit I."/>
            <person name="Boyd A."/>
            <person name="Carlson A."/>
            <person name="Copeland A."/>
            <person name="Coutinho P.M."/>
            <person name="de Vries R.P."/>
            <person name="Ferreira P."/>
            <person name="Findley K."/>
            <person name="Foster B."/>
            <person name="Gaskell J."/>
            <person name="Glotzer D."/>
            <person name="Gorecki P."/>
            <person name="Heitman J."/>
            <person name="Hesse C."/>
            <person name="Hori C."/>
            <person name="Igarashi K."/>
            <person name="Jurgens J.A."/>
            <person name="Kallen N."/>
            <person name="Kersten P."/>
            <person name="Kohler A."/>
            <person name="Kuees U."/>
            <person name="Kumar T.K.A."/>
            <person name="Kuo A."/>
            <person name="LaButti K."/>
            <person name="Larrondo L.F."/>
            <person name="Lindquist E."/>
            <person name="Ling A."/>
            <person name="Lombard V."/>
            <person name="Lucas S."/>
            <person name="Lundell T."/>
            <person name="Martin R."/>
            <person name="McLaughlin D.J."/>
            <person name="Morgenstern I."/>
            <person name="Morin E."/>
            <person name="Murat C."/>
            <person name="Nagy L.G."/>
            <person name="Nolan M."/>
            <person name="Ohm R.A."/>
            <person name="Patyshakuliyeva A."/>
            <person name="Rokas A."/>
            <person name="Ruiz-Duenas F.J."/>
            <person name="Sabat G."/>
            <person name="Salamov A."/>
            <person name="Samejima M."/>
            <person name="Schmutz J."/>
            <person name="Slot J.C."/>
            <person name="St John F."/>
            <person name="Stenlid J."/>
            <person name="Sun H."/>
            <person name="Sun S."/>
            <person name="Syed K."/>
            <person name="Tsang A."/>
            <person name="Wiebenga A."/>
            <person name="Young D."/>
            <person name="Pisabarro A."/>
            <person name="Eastwood D.C."/>
            <person name="Martin F."/>
            <person name="Cullen D."/>
            <person name="Grigoriev I.V."/>
            <person name="Hibbett D.S."/>
        </authorList>
    </citation>
    <scope>NUCLEOTIDE SEQUENCE [LARGE SCALE GENOMIC DNA]</scope>
    <source>
        <strain evidence="1 2">MD-104</strain>
    </source>
</reference>
<gene>
    <name evidence="1" type="ORF">WOLCODRAFT_20859</name>
</gene>
<dbReference type="Proteomes" id="UP000218811">
    <property type="component" value="Unassembled WGS sequence"/>
</dbReference>
<evidence type="ECO:0000313" key="1">
    <source>
        <dbReference type="EMBL" id="PCH36974.1"/>
    </source>
</evidence>
<evidence type="ECO:0000313" key="2">
    <source>
        <dbReference type="Proteomes" id="UP000218811"/>
    </source>
</evidence>
<name>A0A2H3JJY4_WOLCO</name>
<accession>A0A2H3JJY4</accession>
<dbReference type="AlphaFoldDB" id="A0A2H3JJY4"/>
<proteinExistence type="predicted"/>
<dbReference type="EMBL" id="KB467898">
    <property type="protein sequence ID" value="PCH36974.1"/>
    <property type="molecule type" value="Genomic_DNA"/>
</dbReference>
<keyword evidence="2" id="KW-1185">Reference proteome</keyword>
<sequence>MNAVNTHVAYSTARVTVGRMYFALRLLICNRRYCNGIPSRRDIAHYHLRYIQEEEEAARTRSVRVNLLIKESVYRGNAPSLEDHHLRSAEYVYLLRRLTNGHQMENPCHGSGPFLRRRSLIASFKLHACNSVPSVARHTTALANDQSTCIALTARASLPLINSVIDMTDSNKKGPVACHSYGGDIHMQRYKFDVNVSES</sequence>
<organism evidence="1 2">
    <name type="scientific">Wolfiporia cocos (strain MD-104)</name>
    <name type="common">Brown rot fungus</name>
    <dbReference type="NCBI Taxonomy" id="742152"/>
    <lineage>
        <taxon>Eukaryota</taxon>
        <taxon>Fungi</taxon>
        <taxon>Dikarya</taxon>
        <taxon>Basidiomycota</taxon>
        <taxon>Agaricomycotina</taxon>
        <taxon>Agaricomycetes</taxon>
        <taxon>Polyporales</taxon>
        <taxon>Phaeolaceae</taxon>
        <taxon>Wolfiporia</taxon>
    </lineage>
</organism>
<protein>
    <submittedName>
        <fullName evidence="1">Uncharacterized protein</fullName>
    </submittedName>
</protein>